<evidence type="ECO:0000313" key="2">
    <source>
        <dbReference type="Proteomes" id="UP001225378"/>
    </source>
</evidence>
<accession>A0AAU7NPQ9</accession>
<name>A0AAU7NPQ9_9GAMM</name>
<gene>
    <name evidence="1" type="ORF">Q9L42_011255</name>
</gene>
<dbReference type="RefSeq" id="WP_305908303.1">
    <property type="nucleotide sequence ID" value="NZ_CP157743.1"/>
</dbReference>
<keyword evidence="2" id="KW-1185">Reference proteome</keyword>
<protein>
    <submittedName>
        <fullName evidence="1">Uncharacterized protein</fullName>
    </submittedName>
</protein>
<dbReference type="EMBL" id="CP157743">
    <property type="protein sequence ID" value="XBS18954.1"/>
    <property type="molecule type" value="Genomic_DNA"/>
</dbReference>
<reference evidence="1 2" key="1">
    <citation type="journal article" date="2024" name="Microbiology">
        <title>Methylomarinum rosea sp. nov., a novel halophilic methanotrophic bacterium from the hypersaline Lake Elton.</title>
        <authorList>
            <person name="Suleimanov R.Z."/>
            <person name="Oshkin I.Y."/>
            <person name="Danilova O.V."/>
            <person name="Suzina N.E."/>
            <person name="Dedysh S.N."/>
        </authorList>
    </citation>
    <scope>NUCLEOTIDE SEQUENCE [LARGE SCALE GENOMIC DNA]</scope>
    <source>
        <strain evidence="1 2">Ch1-1</strain>
    </source>
</reference>
<evidence type="ECO:0000313" key="1">
    <source>
        <dbReference type="EMBL" id="XBS18954.1"/>
    </source>
</evidence>
<proteinExistence type="predicted"/>
<dbReference type="AlphaFoldDB" id="A0AAU7NPQ9"/>
<organism evidence="1 2">
    <name type="scientific">Methylomarinum roseum</name>
    <dbReference type="NCBI Taxonomy" id="3067653"/>
    <lineage>
        <taxon>Bacteria</taxon>
        <taxon>Pseudomonadati</taxon>
        <taxon>Pseudomonadota</taxon>
        <taxon>Gammaproteobacteria</taxon>
        <taxon>Methylococcales</taxon>
        <taxon>Methylococcaceae</taxon>
        <taxon>Methylomarinum</taxon>
    </lineage>
</organism>
<dbReference type="Proteomes" id="UP001225378">
    <property type="component" value="Chromosome"/>
</dbReference>
<dbReference type="KEGG" id="mech:Q9L42_011255"/>
<sequence>MPTYHSILIHHHTKADRPTQYEFLRTNRVIYHPCELSEDKEIENLVYRVVQKPKNLLLHMQRIFACYRQRRSEQLYAALADLLTLLSGGGKNLAYRVIKGTARGMDREQLANLQRYFQGGHRLPGNGFSILTEGQVGDPQIIEKTAAVTIEHDYLALAHDYIEYSQLDEAMDVLEQGVNEAPFREDLQEQLLELYRLTDNQARFKSMYASVSQSRHDMIPAWNSLEHYFNGRK</sequence>